<gene>
    <name evidence="1" type="ORF">E5R92_04050</name>
</gene>
<dbReference type="AlphaFoldDB" id="A0A6H1Q3L3"/>
<dbReference type="GO" id="GO:0016020">
    <property type="term" value="C:membrane"/>
    <property type="evidence" value="ECO:0007669"/>
    <property type="project" value="InterPro"/>
</dbReference>
<dbReference type="Proteomes" id="UP000501094">
    <property type="component" value="Chromosome"/>
</dbReference>
<name>A0A6H1Q3L3_9PROT</name>
<evidence type="ECO:0000313" key="1">
    <source>
        <dbReference type="EMBL" id="QIZ20953.1"/>
    </source>
</evidence>
<protein>
    <recommendedName>
        <fullName evidence="3">Glycosyl transferase family 17</fullName>
    </recommendedName>
</protein>
<organism evidence="1 2">
    <name type="scientific">Candidatus Pelagibacter giovannonii</name>
    <dbReference type="NCBI Taxonomy" id="2563896"/>
    <lineage>
        <taxon>Bacteria</taxon>
        <taxon>Pseudomonadati</taxon>
        <taxon>Pseudomonadota</taxon>
        <taxon>Alphaproteobacteria</taxon>
        <taxon>Candidatus Pelagibacterales</taxon>
        <taxon>Candidatus Pelagibacteraceae</taxon>
        <taxon>Candidatus Pelagibacter</taxon>
    </lineage>
</organism>
<dbReference type="GO" id="GO:0006044">
    <property type="term" value="P:N-acetylglucosamine metabolic process"/>
    <property type="evidence" value="ECO:0007669"/>
    <property type="project" value="TreeGrafter"/>
</dbReference>
<dbReference type="EMBL" id="CP038852">
    <property type="protein sequence ID" value="QIZ20953.1"/>
    <property type="molecule type" value="Genomic_DNA"/>
</dbReference>
<dbReference type="GO" id="GO:0003830">
    <property type="term" value="F:beta-1,4-mannosylglycoprotein 4-beta-N-acetylglucosaminyltransferase activity"/>
    <property type="evidence" value="ECO:0007669"/>
    <property type="project" value="InterPro"/>
</dbReference>
<reference evidence="1 2" key="1">
    <citation type="journal article" date="2020" name="Nat. Microbiol.">
        <title>Lysogenic host-virus interactions in SAR11 marine bacteria.</title>
        <authorList>
            <person name="Morris R.M."/>
            <person name="Cain K.R."/>
            <person name="Hvorecny K.L."/>
            <person name="Kollman J.M."/>
        </authorList>
    </citation>
    <scope>NUCLEOTIDE SEQUENCE [LARGE SCALE GENOMIC DNA]</scope>
    <source>
        <strain evidence="1 2">NP1</strain>
    </source>
</reference>
<dbReference type="Pfam" id="PF04724">
    <property type="entry name" value="Glyco_transf_17"/>
    <property type="match status" value="1"/>
</dbReference>
<dbReference type="RefSeq" id="WP_168606827.1">
    <property type="nucleotide sequence ID" value="NZ_CP038852.1"/>
</dbReference>
<accession>A0A6H1Q3L3</accession>
<dbReference type="PANTHER" id="PTHR12224:SF0">
    <property type="entry name" value="BETA-1,4-MANNOSYL-GLYCOPROTEIN 4-BETA-N-ACETYLGLUCOSAMINYLTRANSFERASE"/>
    <property type="match status" value="1"/>
</dbReference>
<keyword evidence="2" id="KW-1185">Reference proteome</keyword>
<dbReference type="KEGG" id="peg:E5R92_04050"/>
<dbReference type="InterPro" id="IPR006813">
    <property type="entry name" value="Glyco_trans_17"/>
</dbReference>
<sequence>MNKIFDCFMFNNEEKLLEIRFNVLNKFVDHFVIIESEETHSGNKKNLIFEINKYPEFKEKIIYKKISSFPVGLNPWQKENYQRNYISNCLNQAKEDDIVLISDLDEIPNLENVNFGNYNEKIIVFNQRLFFYKLNFGAKISSWHGTRACQKKFLKSPQWLRNLKTHKRYKFYRLDKLLFSNNYERNFKIINNGGWHFTWLGDLDFIKNKLKSFAHTELNNSIVNNDNYIKKCIDELKSIEIKQKIELNKLSINEINLPTYVVQNIDKYRSLLDVN</sequence>
<evidence type="ECO:0008006" key="3">
    <source>
        <dbReference type="Google" id="ProtNLM"/>
    </source>
</evidence>
<proteinExistence type="predicted"/>
<evidence type="ECO:0000313" key="2">
    <source>
        <dbReference type="Proteomes" id="UP000501094"/>
    </source>
</evidence>
<dbReference type="PANTHER" id="PTHR12224">
    <property type="entry name" value="BETA-1,4-MANNOSYL-GLYCOPROTEIN BETA-1,4-N-ACETYLGLUCOSAMINYL-TRANSFERASE"/>
    <property type="match status" value="1"/>
</dbReference>